<dbReference type="EMBL" id="JAUUTY010000005">
    <property type="protein sequence ID" value="KAK1626510.1"/>
    <property type="molecule type" value="Genomic_DNA"/>
</dbReference>
<dbReference type="Proteomes" id="UP001231189">
    <property type="component" value="Unassembled WGS sequence"/>
</dbReference>
<accession>A0AAD8RJH6</accession>
<feature type="chain" id="PRO_5042154344" description="Gnk2-homologous domain-containing protein" evidence="3">
    <location>
        <begin position="26"/>
        <end position="320"/>
    </location>
</feature>
<dbReference type="Gene3D" id="3.30.430.20">
    <property type="entry name" value="Gnk2 domain, C-X8-C-X2-C motif"/>
    <property type="match status" value="1"/>
</dbReference>
<evidence type="ECO:0000313" key="6">
    <source>
        <dbReference type="Proteomes" id="UP001231189"/>
    </source>
</evidence>
<comment type="caution">
    <text evidence="5">The sequence shown here is derived from an EMBL/GenBank/DDBJ whole genome shotgun (WGS) entry which is preliminary data.</text>
</comment>
<dbReference type="AlphaFoldDB" id="A0AAD8RJH6"/>
<dbReference type="InterPro" id="IPR002902">
    <property type="entry name" value="GNK2"/>
</dbReference>
<sequence>MASCRAPLPLLAVVVLLCGAAVSQGGQVPGTYLPSCSTTGNYTEGSQFKRNLEQLLDTLSSAAASNDWFQTSTVGTGGDKVYGLIMCYADSTAAQCLDCLALAPAWITTLCQGSRNASAMHRSCLLRYSDTHFSAINTDGAFAWRFLPYATDMDTMAAARSRVMEELAKKAGDLPLRLYNYSLPYTDPLLGTDVVSGLAQCTRDLAPSKCSRPPGKVSDGNGTIAVRVDNLHGKGRCRACAGLPCGRLFAVHADFAVRALGCRARYHCRAACSLPCVRVVPCDTLCRAPACKAARQSPYRHAPGASRRQWRLAPCVHTAK</sequence>
<organism evidence="5 6">
    <name type="scientific">Lolium multiflorum</name>
    <name type="common">Italian ryegrass</name>
    <name type="synonym">Lolium perenne subsp. multiflorum</name>
    <dbReference type="NCBI Taxonomy" id="4521"/>
    <lineage>
        <taxon>Eukaryota</taxon>
        <taxon>Viridiplantae</taxon>
        <taxon>Streptophyta</taxon>
        <taxon>Embryophyta</taxon>
        <taxon>Tracheophyta</taxon>
        <taxon>Spermatophyta</taxon>
        <taxon>Magnoliopsida</taxon>
        <taxon>Liliopsida</taxon>
        <taxon>Poales</taxon>
        <taxon>Poaceae</taxon>
        <taxon>BOP clade</taxon>
        <taxon>Pooideae</taxon>
        <taxon>Poodae</taxon>
        <taxon>Poeae</taxon>
        <taxon>Poeae Chloroplast Group 2 (Poeae type)</taxon>
        <taxon>Loliodinae</taxon>
        <taxon>Loliinae</taxon>
        <taxon>Lolium</taxon>
    </lineage>
</organism>
<feature type="signal peptide" evidence="3">
    <location>
        <begin position="1"/>
        <end position="25"/>
    </location>
</feature>
<protein>
    <recommendedName>
        <fullName evidence="4">Gnk2-homologous domain-containing protein</fullName>
    </recommendedName>
</protein>
<dbReference type="PANTHER" id="PTHR32099:SF102">
    <property type="entry name" value="OS12G0608700 PROTEIN"/>
    <property type="match status" value="1"/>
</dbReference>
<dbReference type="PANTHER" id="PTHR32099">
    <property type="entry name" value="CYSTEINE-RICH REPEAT SECRETORY PROTEIN"/>
    <property type="match status" value="1"/>
</dbReference>
<feature type="domain" description="Gnk2-homologous" evidence="4">
    <location>
        <begin position="30"/>
        <end position="133"/>
    </location>
</feature>
<proteinExistence type="predicted"/>
<evidence type="ECO:0000256" key="2">
    <source>
        <dbReference type="ARBA" id="ARBA00022737"/>
    </source>
</evidence>
<dbReference type="CDD" id="cd23509">
    <property type="entry name" value="Gnk2-like"/>
    <property type="match status" value="1"/>
</dbReference>
<dbReference type="InterPro" id="IPR038408">
    <property type="entry name" value="GNK2_sf"/>
</dbReference>
<dbReference type="Pfam" id="PF01657">
    <property type="entry name" value="Stress-antifung"/>
    <property type="match status" value="1"/>
</dbReference>
<name>A0AAD8RJH6_LOLMU</name>
<evidence type="ECO:0000313" key="5">
    <source>
        <dbReference type="EMBL" id="KAK1626510.1"/>
    </source>
</evidence>
<evidence type="ECO:0000259" key="4">
    <source>
        <dbReference type="PROSITE" id="PS51473"/>
    </source>
</evidence>
<keyword evidence="1 3" id="KW-0732">Signal</keyword>
<dbReference type="PROSITE" id="PS51473">
    <property type="entry name" value="GNK2"/>
    <property type="match status" value="1"/>
</dbReference>
<evidence type="ECO:0000256" key="1">
    <source>
        <dbReference type="ARBA" id="ARBA00022729"/>
    </source>
</evidence>
<keyword evidence="6" id="KW-1185">Reference proteome</keyword>
<keyword evidence="2" id="KW-0677">Repeat</keyword>
<gene>
    <name evidence="5" type="ORF">QYE76_000825</name>
</gene>
<evidence type="ECO:0000256" key="3">
    <source>
        <dbReference type="SAM" id="SignalP"/>
    </source>
</evidence>
<reference evidence="5" key="1">
    <citation type="submission" date="2023-07" db="EMBL/GenBank/DDBJ databases">
        <title>A chromosome-level genome assembly of Lolium multiflorum.</title>
        <authorList>
            <person name="Chen Y."/>
            <person name="Copetti D."/>
            <person name="Kolliker R."/>
            <person name="Studer B."/>
        </authorList>
    </citation>
    <scope>NUCLEOTIDE SEQUENCE</scope>
    <source>
        <strain evidence="5">02402/16</strain>
        <tissue evidence="5">Leaf</tissue>
    </source>
</reference>